<dbReference type="InterPro" id="IPR013094">
    <property type="entry name" value="AB_hydrolase_3"/>
</dbReference>
<accession>A0A919SPT4</accession>
<dbReference type="Gene3D" id="3.40.50.1820">
    <property type="entry name" value="alpha/beta hydrolase"/>
    <property type="match status" value="1"/>
</dbReference>
<reference evidence="3" key="1">
    <citation type="submission" date="2021-03" db="EMBL/GenBank/DDBJ databases">
        <title>Whole genome shotgun sequence of Actinoplanes consettensis NBRC 14913.</title>
        <authorList>
            <person name="Komaki H."/>
            <person name="Tamura T."/>
        </authorList>
    </citation>
    <scope>NUCLEOTIDE SEQUENCE</scope>
    <source>
        <strain evidence="3">NBRC 14913</strain>
    </source>
</reference>
<dbReference type="Pfam" id="PF07859">
    <property type="entry name" value="Abhydrolase_3"/>
    <property type="match status" value="1"/>
</dbReference>
<evidence type="ECO:0000259" key="2">
    <source>
        <dbReference type="Pfam" id="PF07859"/>
    </source>
</evidence>
<dbReference type="EMBL" id="BOQP01000021">
    <property type="protein sequence ID" value="GIM74843.1"/>
    <property type="molecule type" value="Genomic_DNA"/>
</dbReference>
<gene>
    <name evidence="3" type="ORF">Aco04nite_42350</name>
</gene>
<dbReference type="PANTHER" id="PTHR48081">
    <property type="entry name" value="AB HYDROLASE SUPERFAMILY PROTEIN C4A8.06C"/>
    <property type="match status" value="1"/>
</dbReference>
<proteinExistence type="predicted"/>
<comment type="caution">
    <text evidence="3">The sequence shown here is derived from an EMBL/GenBank/DDBJ whole genome shotgun (WGS) entry which is preliminary data.</text>
</comment>
<keyword evidence="1" id="KW-0378">Hydrolase</keyword>
<dbReference type="GO" id="GO:0016787">
    <property type="term" value="F:hydrolase activity"/>
    <property type="evidence" value="ECO:0007669"/>
    <property type="project" value="UniProtKB-KW"/>
</dbReference>
<dbReference type="Proteomes" id="UP000680865">
    <property type="component" value="Unassembled WGS sequence"/>
</dbReference>
<feature type="domain" description="Alpha/beta hydrolase fold-3" evidence="2">
    <location>
        <begin position="85"/>
        <end position="297"/>
    </location>
</feature>
<organism evidence="3 4">
    <name type="scientific">Winogradskya consettensis</name>
    <dbReference type="NCBI Taxonomy" id="113560"/>
    <lineage>
        <taxon>Bacteria</taxon>
        <taxon>Bacillati</taxon>
        <taxon>Actinomycetota</taxon>
        <taxon>Actinomycetes</taxon>
        <taxon>Micromonosporales</taxon>
        <taxon>Micromonosporaceae</taxon>
        <taxon>Winogradskya</taxon>
    </lineage>
</organism>
<dbReference type="PANTHER" id="PTHR48081:SF8">
    <property type="entry name" value="ALPHA_BETA HYDROLASE FOLD-3 DOMAIN-CONTAINING PROTEIN-RELATED"/>
    <property type="match status" value="1"/>
</dbReference>
<dbReference type="InterPro" id="IPR029058">
    <property type="entry name" value="AB_hydrolase_fold"/>
</dbReference>
<dbReference type="SUPFAM" id="SSF53474">
    <property type="entry name" value="alpha/beta-Hydrolases"/>
    <property type="match status" value="1"/>
</dbReference>
<dbReference type="InterPro" id="IPR050300">
    <property type="entry name" value="GDXG_lipolytic_enzyme"/>
</dbReference>
<evidence type="ECO:0000313" key="4">
    <source>
        <dbReference type="Proteomes" id="UP000680865"/>
    </source>
</evidence>
<evidence type="ECO:0000256" key="1">
    <source>
        <dbReference type="ARBA" id="ARBA00022801"/>
    </source>
</evidence>
<evidence type="ECO:0000313" key="3">
    <source>
        <dbReference type="EMBL" id="GIM74843.1"/>
    </source>
</evidence>
<name>A0A919SPT4_9ACTN</name>
<keyword evidence="4" id="KW-1185">Reference proteome</keyword>
<sequence length="323" mass="34200">MPIPRTPYDPELVAMEPEQEFPPFTRELLEMMRSRPSGGVEQLAAELARTGVRHEERTVAGPSGEITLSIFTPRVPRPGMPALYSIHGGGMIAGDRFGGLAEFGFLDWVNEFGMVLISPEYHLAPAVQGTALVEDCYTGLTWVADNAGSLGIDPARIILGGFSGGGGLAAGTALLARDLGGPAVLGQLLICPQLDDRGDTVSARQFSKENGASRGLTTDHIRFAWDMVLGEGHVEGSPSPVAVPARAPDLSGLPQAYLDAGSAEPFRDETVDYASRIWAGGGQAELHIWAGGWHGFETAAKAKVTAAARAARESWMRRILAAG</sequence>
<dbReference type="RefSeq" id="WP_212998953.1">
    <property type="nucleotide sequence ID" value="NZ_BAAATW010000015.1"/>
</dbReference>
<protein>
    <submittedName>
        <fullName evidence="3">Esterase</fullName>
    </submittedName>
</protein>
<dbReference type="AlphaFoldDB" id="A0A919SPT4"/>